<evidence type="ECO:0000256" key="2">
    <source>
        <dbReference type="ARBA" id="ARBA00022448"/>
    </source>
</evidence>
<evidence type="ECO:0000313" key="13">
    <source>
        <dbReference type="EMBL" id="KAA9041347.1"/>
    </source>
</evidence>
<dbReference type="InterPro" id="IPR023997">
    <property type="entry name" value="TonB-dep_OMP_SusC/RagA_CS"/>
</dbReference>
<dbReference type="PROSITE" id="PS52016">
    <property type="entry name" value="TONB_DEPENDENT_REC_3"/>
    <property type="match status" value="1"/>
</dbReference>
<dbReference type="InterPro" id="IPR036942">
    <property type="entry name" value="Beta-barrel_TonB_sf"/>
</dbReference>
<protein>
    <submittedName>
        <fullName evidence="13">SusC/RagA family TonB-linked outer membrane protein</fullName>
    </submittedName>
</protein>
<feature type="domain" description="TonB-dependent receptor-like beta-barrel" evidence="11">
    <location>
        <begin position="446"/>
        <end position="903"/>
    </location>
</feature>
<keyword evidence="7 8" id="KW-0998">Cell outer membrane</keyword>
<dbReference type="AlphaFoldDB" id="A0A5J5IMX1"/>
<evidence type="ECO:0000256" key="5">
    <source>
        <dbReference type="ARBA" id="ARBA00023077"/>
    </source>
</evidence>
<evidence type="ECO:0000256" key="7">
    <source>
        <dbReference type="ARBA" id="ARBA00023237"/>
    </source>
</evidence>
<evidence type="ECO:0000256" key="1">
    <source>
        <dbReference type="ARBA" id="ARBA00004571"/>
    </source>
</evidence>
<dbReference type="SUPFAM" id="SSF56935">
    <property type="entry name" value="Porins"/>
    <property type="match status" value="1"/>
</dbReference>
<evidence type="ECO:0000313" key="14">
    <source>
        <dbReference type="Proteomes" id="UP000326903"/>
    </source>
</evidence>
<dbReference type="InterPro" id="IPR037066">
    <property type="entry name" value="Plug_dom_sf"/>
</dbReference>
<dbReference type="InterPro" id="IPR000531">
    <property type="entry name" value="Beta-barrel_TonB"/>
</dbReference>
<proteinExistence type="inferred from homology"/>
<evidence type="ECO:0000256" key="9">
    <source>
        <dbReference type="RuleBase" id="RU003357"/>
    </source>
</evidence>
<accession>A0A5J5IMX1</accession>
<feature type="signal peptide" evidence="10">
    <location>
        <begin position="1"/>
        <end position="20"/>
    </location>
</feature>
<keyword evidence="10" id="KW-0732">Signal</keyword>
<dbReference type="Pfam" id="PF07715">
    <property type="entry name" value="Plug"/>
    <property type="match status" value="1"/>
</dbReference>
<name>A0A5J5IMX1_9BACT</name>
<dbReference type="Gene3D" id="2.170.130.10">
    <property type="entry name" value="TonB-dependent receptor, plug domain"/>
    <property type="match status" value="1"/>
</dbReference>
<comment type="caution">
    <text evidence="13">The sequence shown here is derived from an EMBL/GenBank/DDBJ whole genome shotgun (WGS) entry which is preliminary data.</text>
</comment>
<dbReference type="Proteomes" id="UP000326903">
    <property type="component" value="Unassembled WGS sequence"/>
</dbReference>
<keyword evidence="14" id="KW-1185">Reference proteome</keyword>
<dbReference type="InterPro" id="IPR013784">
    <property type="entry name" value="Carb-bd-like_fold"/>
</dbReference>
<keyword evidence="6 8" id="KW-0472">Membrane</keyword>
<dbReference type="Pfam" id="PF00593">
    <property type="entry name" value="TonB_dep_Rec_b-barrel"/>
    <property type="match status" value="1"/>
</dbReference>
<keyword evidence="2 8" id="KW-0813">Transport</keyword>
<comment type="subcellular location">
    <subcellularLocation>
        <location evidence="1 8">Cell outer membrane</location>
        <topology evidence="1 8">Multi-pass membrane protein</topology>
    </subcellularLocation>
</comment>
<dbReference type="SUPFAM" id="SSF49452">
    <property type="entry name" value="Starch-binding domain-like"/>
    <property type="match status" value="1"/>
</dbReference>
<dbReference type="InterPro" id="IPR023996">
    <property type="entry name" value="TonB-dep_OMP_SusC/RagA"/>
</dbReference>
<dbReference type="GO" id="GO:0009279">
    <property type="term" value="C:cell outer membrane"/>
    <property type="evidence" value="ECO:0007669"/>
    <property type="project" value="UniProtKB-SubCell"/>
</dbReference>
<evidence type="ECO:0000256" key="10">
    <source>
        <dbReference type="SAM" id="SignalP"/>
    </source>
</evidence>
<sequence>MRKFLMLFALLMLSGVLAFAQTHTVSGSVKDDSGAPVPFATVTETGTRNATTADANGNFTIKMRGSGSLTFTATGFNGAKATPTGDVASVTLKRNSTELSTVTITGYGIRRQPKSLGTSVAKIDNKELTQGKVTNIATGLSGKVSGLLISNVNSSVNQDTRITLRGNRSILGNNQALIVIDNVVMARDQGGTILAQLNPNDIDNISILKGGSASAIYGSDGSNGVIIVTTKKGTSGKPQITYSNTTEIQEIAFLPKLQNSFGQFGGEYDPAQYPGIEYFPENPFVPYVPYENQNYGPRYNGAPITIGAPVRFYNADGTYFDSLKHGTYSAVPGAKLGFFNKGITEQNELSISGGDDKSKFFLSVQDVDIAGTIPKDKNHRDAFRLNGSRDFGRLTINYAADYTVQHSNTTPGAFGVNGGGGTFGGSYFQNRAVYWTILNTPASIDLRDYRNWQTDPFANPNGYFNAYYGNPWWQIDESRFDSKRNTLIGNLNLNFKVTDWFNLSATAAITRFDLTQKFTSKAFKFADWAKADVYGSGRSTTDMPSADYDAFEYNQQLSGQVLANFNKDFKDFSTKLTLGATTFDNTQRDINLSAVQLGIPDFFNISNVVGTPGYYENLQQVRKNGAFADLLLGYHDYLFVHGSFRNDWDSRLAPKLRSYSYPAGDISFVFTDAIPGLKNNNFLSYGKLRAAIGKTGNVSVGPYSLDNVFNSAPNFPYGGTSGFTVSNALNNALLKPEFTTEKEIGLELGFLKNRATLTAAVYQTNTNNQTLPVQVSAATGFTSALLNSGEMQNKGVEVDLNLTPVNTTAGLRWDIGANFSYNENKIISLYPGIDNFPLPGFANEYVVKGAAFPQIKVTDWKRDPQGRIIVDKNSGFPTVNDSLSTFGTSNPPYSLGVHTSISYKGLTLSVLAEGRFGAVIYNSIGNALDFTGVSWYSTQSGRQPFVVPNSSYNDGTGKYVQNTDVVTRNGNNDFWASLWNNTGSTYINSADFWKIREVSLSYVVPKKILGNNSFIKQLSIALVGRNLFTFKAKENVWTDPEFANTTGNAIGTTDINQNPPSRIFGANVNITF</sequence>
<dbReference type="InterPro" id="IPR012910">
    <property type="entry name" value="Plug_dom"/>
</dbReference>
<keyword evidence="4 8" id="KW-0812">Transmembrane</keyword>
<organism evidence="13 14">
    <name type="scientific">Ginsengibacter hankyongi</name>
    <dbReference type="NCBI Taxonomy" id="2607284"/>
    <lineage>
        <taxon>Bacteria</taxon>
        <taxon>Pseudomonadati</taxon>
        <taxon>Bacteroidota</taxon>
        <taxon>Chitinophagia</taxon>
        <taxon>Chitinophagales</taxon>
        <taxon>Chitinophagaceae</taxon>
        <taxon>Ginsengibacter</taxon>
    </lineage>
</organism>
<dbReference type="EMBL" id="VYQF01000001">
    <property type="protein sequence ID" value="KAA9041347.1"/>
    <property type="molecule type" value="Genomic_DNA"/>
</dbReference>
<dbReference type="InterPro" id="IPR039426">
    <property type="entry name" value="TonB-dep_rcpt-like"/>
</dbReference>
<keyword evidence="3 8" id="KW-1134">Transmembrane beta strand</keyword>
<evidence type="ECO:0000256" key="3">
    <source>
        <dbReference type="ARBA" id="ARBA00022452"/>
    </source>
</evidence>
<dbReference type="NCBIfam" id="TIGR04057">
    <property type="entry name" value="SusC_RagA_signa"/>
    <property type="match status" value="1"/>
</dbReference>
<dbReference type="NCBIfam" id="TIGR04056">
    <property type="entry name" value="OMP_RagA_SusC"/>
    <property type="match status" value="1"/>
</dbReference>
<keyword evidence="5 9" id="KW-0798">TonB box</keyword>
<evidence type="ECO:0000256" key="8">
    <source>
        <dbReference type="PROSITE-ProRule" id="PRU01360"/>
    </source>
</evidence>
<reference evidence="13 14" key="1">
    <citation type="submission" date="2019-09" db="EMBL/GenBank/DDBJ databases">
        <title>Draft genome sequence of Ginsengibacter sp. BR5-29.</title>
        <authorList>
            <person name="Im W.-T."/>
        </authorList>
    </citation>
    <scope>NUCLEOTIDE SEQUENCE [LARGE SCALE GENOMIC DNA]</scope>
    <source>
        <strain evidence="13 14">BR5-29</strain>
    </source>
</reference>
<gene>
    <name evidence="13" type="ORF">FW778_04750</name>
</gene>
<dbReference type="RefSeq" id="WP_150413458.1">
    <property type="nucleotide sequence ID" value="NZ_VYQF01000001.1"/>
</dbReference>
<dbReference type="Gene3D" id="2.40.170.20">
    <property type="entry name" value="TonB-dependent receptor, beta-barrel domain"/>
    <property type="match status" value="1"/>
</dbReference>
<evidence type="ECO:0000259" key="11">
    <source>
        <dbReference type="Pfam" id="PF00593"/>
    </source>
</evidence>
<evidence type="ECO:0000256" key="4">
    <source>
        <dbReference type="ARBA" id="ARBA00022692"/>
    </source>
</evidence>
<dbReference type="GO" id="GO:0030246">
    <property type="term" value="F:carbohydrate binding"/>
    <property type="evidence" value="ECO:0007669"/>
    <property type="project" value="InterPro"/>
</dbReference>
<feature type="domain" description="TonB-dependent receptor plug" evidence="12">
    <location>
        <begin position="115"/>
        <end position="225"/>
    </location>
</feature>
<comment type="similarity">
    <text evidence="8 9">Belongs to the TonB-dependent receptor family.</text>
</comment>
<evidence type="ECO:0000256" key="6">
    <source>
        <dbReference type="ARBA" id="ARBA00023136"/>
    </source>
</evidence>
<feature type="chain" id="PRO_5023870124" evidence="10">
    <location>
        <begin position="21"/>
        <end position="1072"/>
    </location>
</feature>
<evidence type="ECO:0000259" key="12">
    <source>
        <dbReference type="Pfam" id="PF07715"/>
    </source>
</evidence>
<dbReference type="Gene3D" id="2.60.40.1120">
    <property type="entry name" value="Carboxypeptidase-like, regulatory domain"/>
    <property type="match status" value="1"/>
</dbReference>
<dbReference type="Pfam" id="PF13715">
    <property type="entry name" value="CarbopepD_reg_2"/>
    <property type="match status" value="1"/>
</dbReference>